<accession>A0A5E6VU11</accession>
<organism evidence="2 3">
    <name type="scientific">Pseudomonas fluorescens</name>
    <dbReference type="NCBI Taxonomy" id="294"/>
    <lineage>
        <taxon>Bacteria</taxon>
        <taxon>Pseudomonadati</taxon>
        <taxon>Pseudomonadota</taxon>
        <taxon>Gammaproteobacteria</taxon>
        <taxon>Pseudomonadales</taxon>
        <taxon>Pseudomonadaceae</taxon>
        <taxon>Pseudomonas</taxon>
    </lineage>
</organism>
<gene>
    <name evidence="2" type="ORF">PS662_04387</name>
</gene>
<reference evidence="2 3" key="1">
    <citation type="submission" date="2019-09" db="EMBL/GenBank/DDBJ databases">
        <authorList>
            <person name="Chandra G."/>
            <person name="Truman W A."/>
        </authorList>
    </citation>
    <scope>NUCLEOTIDE SEQUENCE [LARGE SCALE GENOMIC DNA]</scope>
    <source>
        <strain evidence="2">PS662</strain>
    </source>
</reference>
<dbReference type="EMBL" id="CABVHK010000015">
    <property type="protein sequence ID" value="VVN21410.1"/>
    <property type="molecule type" value="Genomic_DNA"/>
</dbReference>
<evidence type="ECO:0000256" key="1">
    <source>
        <dbReference type="SAM" id="Phobius"/>
    </source>
</evidence>
<feature type="transmembrane region" description="Helical" evidence="1">
    <location>
        <begin position="61"/>
        <end position="86"/>
    </location>
</feature>
<evidence type="ECO:0000313" key="3">
    <source>
        <dbReference type="Proteomes" id="UP000326953"/>
    </source>
</evidence>
<dbReference type="AlphaFoldDB" id="A0A5E6VU11"/>
<evidence type="ECO:0008006" key="4">
    <source>
        <dbReference type="Google" id="ProtNLM"/>
    </source>
</evidence>
<sequence>MFVVRLLVLSFLAAYSVSMGKIPSHELNAFGVFISMAAVVFVPALYMLPTIEAWLKSHPNIASIALVNFFLGWTLVGWVVAVVWAFKKAEPQVTPPLTKPYEPMFATAEAKKFKVCPFCAEDVLLAAIKCKHCGSDLEK</sequence>
<dbReference type="Proteomes" id="UP000326953">
    <property type="component" value="Unassembled WGS sequence"/>
</dbReference>
<name>A0A5E6VU11_PSEFL</name>
<keyword evidence="1" id="KW-0472">Membrane</keyword>
<protein>
    <recommendedName>
        <fullName evidence="4">Superinfection immunity protein</fullName>
    </recommendedName>
</protein>
<keyword evidence="1" id="KW-0812">Transmembrane</keyword>
<feature type="transmembrane region" description="Helical" evidence="1">
    <location>
        <begin position="29"/>
        <end position="49"/>
    </location>
</feature>
<dbReference type="Pfam" id="PF14373">
    <property type="entry name" value="Imm_superinfect"/>
    <property type="match status" value="1"/>
</dbReference>
<keyword evidence="1" id="KW-1133">Transmembrane helix</keyword>
<proteinExistence type="predicted"/>
<dbReference type="InterPro" id="IPR016410">
    <property type="entry name" value="Phage_imm"/>
</dbReference>
<evidence type="ECO:0000313" key="2">
    <source>
        <dbReference type="EMBL" id="VVN21410.1"/>
    </source>
</evidence>
<dbReference type="RefSeq" id="WP_224791396.1">
    <property type="nucleotide sequence ID" value="NZ_CABVHK010000015.1"/>
</dbReference>